<keyword evidence="2" id="KW-1185">Reference proteome</keyword>
<dbReference type="Proteomes" id="UP001497453">
    <property type="component" value="Chromosome 11"/>
</dbReference>
<accession>A0ABP1CU38</accession>
<evidence type="ECO:0000313" key="2">
    <source>
        <dbReference type="Proteomes" id="UP001497453"/>
    </source>
</evidence>
<reference evidence="2" key="1">
    <citation type="submission" date="2024-04" db="EMBL/GenBank/DDBJ databases">
        <authorList>
            <person name="Shaw F."/>
            <person name="Minotto A."/>
        </authorList>
    </citation>
    <scope>NUCLEOTIDE SEQUENCE [LARGE SCALE GENOMIC DNA]</scope>
</reference>
<gene>
    <name evidence="1" type="ORF">GFSPODELE1_LOCUS2553</name>
</gene>
<protein>
    <submittedName>
        <fullName evidence="1">Uncharacterized protein</fullName>
    </submittedName>
</protein>
<dbReference type="EMBL" id="OZ037954">
    <property type="protein sequence ID" value="CAL1699200.1"/>
    <property type="molecule type" value="Genomic_DNA"/>
</dbReference>
<proteinExistence type="predicted"/>
<evidence type="ECO:0000313" key="1">
    <source>
        <dbReference type="EMBL" id="CAL1699200.1"/>
    </source>
</evidence>
<organism evidence="1 2">
    <name type="scientific">Somion occarium</name>
    <dbReference type="NCBI Taxonomy" id="3059160"/>
    <lineage>
        <taxon>Eukaryota</taxon>
        <taxon>Fungi</taxon>
        <taxon>Dikarya</taxon>
        <taxon>Basidiomycota</taxon>
        <taxon>Agaricomycotina</taxon>
        <taxon>Agaricomycetes</taxon>
        <taxon>Polyporales</taxon>
        <taxon>Cerrenaceae</taxon>
        <taxon>Somion</taxon>
    </lineage>
</organism>
<sequence>MDLNATHTACFATVALSNLRVAEGDPSNTSSSILGSNGGTRRSFKAGTRMILVEDPWLVVCSTTRWNEFQARISKDSTDVDKATLFSDNSLRTRPNQQSIHIK</sequence>
<name>A0ABP1CU38_9APHY</name>